<dbReference type="Gene3D" id="3.40.50.410">
    <property type="entry name" value="von Willebrand factor, type A domain"/>
    <property type="match status" value="1"/>
</dbReference>
<dbReference type="Proteomes" id="UP000292957">
    <property type="component" value="Unassembled WGS sequence"/>
</dbReference>
<proteinExistence type="inferred from homology"/>
<dbReference type="Gene3D" id="3.40.20.10">
    <property type="entry name" value="Severin"/>
    <property type="match status" value="1"/>
</dbReference>
<sequence>MYAHSTRSHIPQPPHSAGTPYKGLRAAIDPNQIPSPIDTIEADKEKWEEQAYMTLPGKHPPLSTTDFVAIDQGNTSPRYIRMSTWNLPSSSRLASDCEIPLAAVIQPFADQDPREEPVPLVETGDIGPARCERCRGYINPWCTWGANGTRWRCNLCGHESEVAPEYFCNLDANMLRLDHLQRPELNKGTVDFAVPQEYWTPHPPPTIRPLYYSMLPEPSTSRRSPTHMDYVFAFDVSQEAVRSGFLQTACTVLIELLYGRDDTIPPCFPPSSRVAILTFDRALQFYDLSSAIDGQSPMLVVPDVDEVFLPSIEGLFVNPVESRDAIYNLLSALPSRHEQIFEIESALGSALSASLAALAGRGGQVVAFAATLPMIGVGALQPLQDESTLYGTEKERTLFEPRDESWKDLGEQCASEGIGVNLFLGMSRPIDIASIGLVATLSGGDMYFHPRFDAGRDGLVLSSQFRRLVSRATVYSCSMRVRTSVGLRVGSQYGNFYESPASDMEFGTMDADKTICVKLEHTSRLDDRQYAFLQSAILYTTVTGERRVRVHNLALRVVSLAGNVFQYADMDAAVSYIIREAISKLHSTRITQIQESLTERCALILYAYRKFCAAAAAPTQLILPEAFRSLPLYILAMMKTKPLKGRNVTADVRNYYAHKISAMSVRSIIHHLYPRMLAVHDLDDKIALPDGNGRIDLPSLMRDSHLFMESHGVYLIDNEDSMMLWVGSSVSPQVLKDLLDVDEVFNVDPRMLYLPHLQTQLSTQVRNILAHRFSQRGYTPRFTVTRQNMDGSEIEFSDMLVEDQNNAAMSYLDYLCLVHKQIHSALTTGASIANNSGFRSMPW</sequence>
<evidence type="ECO:0000256" key="4">
    <source>
        <dbReference type="SAM" id="MobiDB-lite"/>
    </source>
</evidence>
<evidence type="ECO:0000259" key="7">
    <source>
        <dbReference type="Pfam" id="PF04815"/>
    </source>
</evidence>
<evidence type="ECO:0000256" key="2">
    <source>
        <dbReference type="ARBA" id="ARBA00022448"/>
    </source>
</evidence>
<evidence type="ECO:0000259" key="6">
    <source>
        <dbReference type="Pfam" id="PF04811"/>
    </source>
</evidence>
<dbReference type="InterPro" id="IPR036465">
    <property type="entry name" value="vWFA_dom_sf"/>
</dbReference>
<name>A0A4Q9M9I8_9APHY</name>
<feature type="domain" description="Sec23/Sec24 beta-sandwich" evidence="8">
    <location>
        <begin position="475"/>
        <end position="558"/>
    </location>
</feature>
<dbReference type="GO" id="GO:0000149">
    <property type="term" value="F:SNARE binding"/>
    <property type="evidence" value="ECO:0007669"/>
    <property type="project" value="TreeGrafter"/>
</dbReference>
<dbReference type="Gene3D" id="2.30.30.380">
    <property type="entry name" value="Zn-finger domain of Sec23/24"/>
    <property type="match status" value="1"/>
</dbReference>
<dbReference type="InterPro" id="IPR036174">
    <property type="entry name" value="Znf_Sec23_Sec24_sf"/>
</dbReference>
<evidence type="ECO:0000256" key="1">
    <source>
        <dbReference type="ARBA" id="ARBA00008334"/>
    </source>
</evidence>
<keyword evidence="2" id="KW-0813">Transport</keyword>
<dbReference type="GO" id="GO:0070971">
    <property type="term" value="C:endoplasmic reticulum exit site"/>
    <property type="evidence" value="ECO:0007669"/>
    <property type="project" value="TreeGrafter"/>
</dbReference>
<keyword evidence="3" id="KW-0653">Protein transport</keyword>
<dbReference type="PANTHER" id="PTHR13803">
    <property type="entry name" value="SEC24-RELATED PROTEIN"/>
    <property type="match status" value="1"/>
</dbReference>
<dbReference type="Gene3D" id="2.60.40.1670">
    <property type="entry name" value="beta-sandwich domain of Sec23/24"/>
    <property type="match status" value="1"/>
</dbReference>
<feature type="domain" description="Sec23/Sec24 helical" evidence="7">
    <location>
        <begin position="569"/>
        <end position="669"/>
    </location>
</feature>
<dbReference type="Pfam" id="PF04811">
    <property type="entry name" value="Sec23_trunk"/>
    <property type="match status" value="1"/>
</dbReference>
<dbReference type="SUPFAM" id="SSF81811">
    <property type="entry name" value="Helical domain of Sec23/24"/>
    <property type="match status" value="1"/>
</dbReference>
<feature type="domain" description="Sec23/Sec24 trunk" evidence="6">
    <location>
        <begin position="229"/>
        <end position="469"/>
    </location>
</feature>
<dbReference type="PANTHER" id="PTHR13803:SF4">
    <property type="entry name" value="SECRETORY 24CD, ISOFORM C"/>
    <property type="match status" value="1"/>
</dbReference>
<dbReference type="GO" id="GO:0030127">
    <property type="term" value="C:COPII vesicle coat"/>
    <property type="evidence" value="ECO:0007669"/>
    <property type="project" value="InterPro"/>
</dbReference>
<dbReference type="Pfam" id="PF04810">
    <property type="entry name" value="zf-Sec23_Sec24"/>
    <property type="match status" value="1"/>
</dbReference>
<dbReference type="AlphaFoldDB" id="A0A4Q9M9I8"/>
<reference evidence="9" key="1">
    <citation type="submission" date="2019-01" db="EMBL/GenBank/DDBJ databases">
        <title>Draft genome sequences of three monokaryotic isolates of the white-rot basidiomycete fungus Dichomitus squalens.</title>
        <authorList>
            <consortium name="DOE Joint Genome Institute"/>
            <person name="Lopez S.C."/>
            <person name="Andreopoulos B."/>
            <person name="Pangilinan J."/>
            <person name="Lipzen A."/>
            <person name="Riley R."/>
            <person name="Ahrendt S."/>
            <person name="Ng V."/>
            <person name="Barry K."/>
            <person name="Daum C."/>
            <person name="Grigoriev I.V."/>
            <person name="Hilden K.S."/>
            <person name="Makela M.R."/>
            <person name="de Vries R.P."/>
        </authorList>
    </citation>
    <scope>NUCLEOTIDE SEQUENCE [LARGE SCALE GENOMIC DNA]</scope>
    <source>
        <strain evidence="9">OM18370.1</strain>
    </source>
</reference>
<dbReference type="SUPFAM" id="SSF53300">
    <property type="entry name" value="vWA-like"/>
    <property type="match status" value="1"/>
</dbReference>
<dbReference type="SUPFAM" id="SSF81995">
    <property type="entry name" value="beta-sandwich domain of Sec23/24"/>
    <property type="match status" value="1"/>
</dbReference>
<dbReference type="Gene3D" id="1.20.120.730">
    <property type="entry name" value="Sec23/Sec24 helical domain"/>
    <property type="match status" value="1"/>
</dbReference>
<evidence type="ECO:0000259" key="5">
    <source>
        <dbReference type="Pfam" id="PF04810"/>
    </source>
</evidence>
<accession>A0A4Q9M9I8</accession>
<dbReference type="GO" id="GO:0006886">
    <property type="term" value="P:intracellular protein transport"/>
    <property type="evidence" value="ECO:0007669"/>
    <property type="project" value="InterPro"/>
</dbReference>
<dbReference type="InterPro" id="IPR006896">
    <property type="entry name" value="Sec23/24_trunk_dom"/>
</dbReference>
<evidence type="ECO:0000313" key="9">
    <source>
        <dbReference type="EMBL" id="TBU22592.1"/>
    </source>
</evidence>
<dbReference type="GO" id="GO:0008270">
    <property type="term" value="F:zinc ion binding"/>
    <property type="evidence" value="ECO:0007669"/>
    <property type="project" value="InterPro"/>
</dbReference>
<feature type="region of interest" description="Disordered" evidence="4">
    <location>
        <begin position="1"/>
        <end position="34"/>
    </location>
</feature>
<dbReference type="InterPro" id="IPR050550">
    <property type="entry name" value="SEC23_SEC24_subfamily"/>
</dbReference>
<dbReference type="InterPro" id="IPR029006">
    <property type="entry name" value="ADF-H/Gelsolin-like_dom_sf"/>
</dbReference>
<feature type="domain" description="Zinc finger Sec23/Sec24-type" evidence="5">
    <location>
        <begin position="128"/>
        <end position="166"/>
    </location>
</feature>
<dbReference type="InterPro" id="IPR006895">
    <property type="entry name" value="Znf_Sec23_Sec24"/>
</dbReference>
<dbReference type="InterPro" id="IPR006900">
    <property type="entry name" value="Sec23/24_helical_dom"/>
</dbReference>
<dbReference type="InterPro" id="IPR036180">
    <property type="entry name" value="Gelsolin-like_dom_sf"/>
</dbReference>
<dbReference type="SUPFAM" id="SSF82919">
    <property type="entry name" value="Zn-finger domain of Sec23/24"/>
    <property type="match status" value="1"/>
</dbReference>
<gene>
    <name evidence="9" type="ORF">BD311DRAFT_705287</name>
</gene>
<dbReference type="OrthoDB" id="49016at2759"/>
<organism evidence="9">
    <name type="scientific">Dichomitus squalens</name>
    <dbReference type="NCBI Taxonomy" id="114155"/>
    <lineage>
        <taxon>Eukaryota</taxon>
        <taxon>Fungi</taxon>
        <taxon>Dikarya</taxon>
        <taxon>Basidiomycota</taxon>
        <taxon>Agaricomycotina</taxon>
        <taxon>Agaricomycetes</taxon>
        <taxon>Polyporales</taxon>
        <taxon>Polyporaceae</taxon>
        <taxon>Dichomitus</taxon>
    </lineage>
</organism>
<dbReference type="Pfam" id="PF08033">
    <property type="entry name" value="Sec23_BS"/>
    <property type="match status" value="1"/>
</dbReference>
<dbReference type="EMBL" id="ML143536">
    <property type="protein sequence ID" value="TBU22592.1"/>
    <property type="molecule type" value="Genomic_DNA"/>
</dbReference>
<comment type="similarity">
    <text evidence="1">Belongs to the SEC23/SEC24 family. SEC24 subfamily.</text>
</comment>
<dbReference type="GO" id="GO:0090110">
    <property type="term" value="P:COPII-coated vesicle cargo loading"/>
    <property type="evidence" value="ECO:0007669"/>
    <property type="project" value="TreeGrafter"/>
</dbReference>
<protein>
    <submittedName>
        <fullName evidence="9">Sec24-like protein</fullName>
    </submittedName>
</protein>
<dbReference type="Pfam" id="PF04815">
    <property type="entry name" value="Sec23_helical"/>
    <property type="match status" value="1"/>
</dbReference>
<dbReference type="InterPro" id="IPR012990">
    <property type="entry name" value="Beta-sandwich_Sec23_24"/>
</dbReference>
<evidence type="ECO:0000256" key="3">
    <source>
        <dbReference type="ARBA" id="ARBA00022927"/>
    </source>
</evidence>
<dbReference type="SUPFAM" id="SSF82754">
    <property type="entry name" value="C-terminal, gelsolin-like domain of Sec23/24"/>
    <property type="match status" value="1"/>
</dbReference>
<dbReference type="InterPro" id="IPR036175">
    <property type="entry name" value="Sec23/24_helical_dom_sf"/>
</dbReference>
<evidence type="ECO:0000259" key="8">
    <source>
        <dbReference type="Pfam" id="PF08033"/>
    </source>
</evidence>